<evidence type="ECO:0000313" key="5">
    <source>
        <dbReference type="Proteomes" id="UP001500253"/>
    </source>
</evidence>
<dbReference type="Pfam" id="PF26382">
    <property type="entry name" value="BREX_PglY_6th"/>
    <property type="match status" value="1"/>
</dbReference>
<dbReference type="InterPro" id="IPR058747">
    <property type="entry name" value="PglY_C"/>
</dbReference>
<keyword evidence="5" id="KW-1185">Reference proteome</keyword>
<evidence type="ECO:0008006" key="6">
    <source>
        <dbReference type="Google" id="ProtNLM"/>
    </source>
</evidence>
<proteinExistence type="predicted"/>
<evidence type="ECO:0000259" key="2">
    <source>
        <dbReference type="Pfam" id="PF26381"/>
    </source>
</evidence>
<gene>
    <name evidence="4" type="ORF">GCM10010246_30030</name>
</gene>
<evidence type="ECO:0000259" key="3">
    <source>
        <dbReference type="Pfam" id="PF26382"/>
    </source>
</evidence>
<dbReference type="Proteomes" id="UP001500253">
    <property type="component" value="Unassembled WGS sequence"/>
</dbReference>
<dbReference type="InterPro" id="IPR058748">
    <property type="entry name" value="PglY_5th"/>
</dbReference>
<organism evidence="4 5">
    <name type="scientific">Streptomyces cuspidosporus</name>
    <dbReference type="NCBI Taxonomy" id="66882"/>
    <lineage>
        <taxon>Bacteria</taxon>
        <taxon>Bacillati</taxon>
        <taxon>Actinomycetota</taxon>
        <taxon>Actinomycetes</taxon>
        <taxon>Kitasatosporales</taxon>
        <taxon>Streptomycetaceae</taxon>
        <taxon>Streptomyces</taxon>
    </lineage>
</organism>
<dbReference type="Pfam" id="PF26381">
    <property type="entry name" value="BREX_PglY_5th"/>
    <property type="match status" value="1"/>
</dbReference>
<comment type="caution">
    <text evidence="4">The sequence shown here is derived from an EMBL/GenBank/DDBJ whole genome shotgun (WGS) entry which is preliminary data.</text>
</comment>
<accession>A0ABN3G252</accession>
<feature type="compositionally biased region" description="Polar residues" evidence="1">
    <location>
        <begin position="1250"/>
        <end position="1264"/>
    </location>
</feature>
<dbReference type="EMBL" id="BAAASD010000010">
    <property type="protein sequence ID" value="GAA2342654.1"/>
    <property type="molecule type" value="Genomic_DNA"/>
</dbReference>
<reference evidence="4 5" key="1">
    <citation type="journal article" date="2019" name="Int. J. Syst. Evol. Microbiol.">
        <title>The Global Catalogue of Microorganisms (GCM) 10K type strain sequencing project: providing services to taxonomists for standard genome sequencing and annotation.</title>
        <authorList>
            <consortium name="The Broad Institute Genomics Platform"/>
            <consortium name="The Broad Institute Genome Sequencing Center for Infectious Disease"/>
            <person name="Wu L."/>
            <person name="Ma J."/>
        </authorList>
    </citation>
    <scope>NUCLEOTIDE SEQUENCE [LARGE SCALE GENOMIC DNA]</scope>
    <source>
        <strain evidence="4 5">JCM 4316</strain>
    </source>
</reference>
<feature type="compositionally biased region" description="Pro residues" evidence="1">
    <location>
        <begin position="1227"/>
        <end position="1239"/>
    </location>
</feature>
<protein>
    <recommendedName>
        <fullName evidence="6">Phage resistance protein</fullName>
    </recommendedName>
</protein>
<dbReference type="RefSeq" id="WP_346174968.1">
    <property type="nucleotide sequence ID" value="NZ_BAAASD010000010.1"/>
</dbReference>
<evidence type="ECO:0000313" key="4">
    <source>
        <dbReference type="EMBL" id="GAA2342654.1"/>
    </source>
</evidence>
<sequence length="1313" mass="144345">MAPNATGTAPLLRDVIDIKPSISTSDFVLKLAEAVTEEGAARALRDYVVTERLLENFDEALSLIKASLDGHTSKAAYLHGSFGSGKSHFMAVLHALLRGDPAVRSRGDFDPVLAKHEWLSTEGKRFLLVPYHMLGAKSLEQRVLGGYVSHVKALHKDAPTPQVYRTDALFEDIRSHRRRVGDETFIAGLADAPTPGATADDEDDDEWGEPFAWTPELLDTALAAEELDGGEVNLNLVNPSTPAELRAKLVHDASVTWFPGFARNAAEDEHGFISLDAGLAVIAEHAKSLGYDGLILFMDELILWLANRIHDQKFVSRETDKITNFVEGADSRRAIPIVSFIARQRDLRELVGEETSGAAETAIQDSLNLASGRFDKITLEDRNLPQIAHARLLKPKDAEAAAKLDAAFAKIKRVGPQIWDVLLGSDEATTGADEESFRLTYPFSPAFMDTLVHISSALQRSRTGLKLMGQLLANHRDDATLENLIPLGDLYPVIADGGDKPFVDSLKVEFKVADKLYRTKLRPHLLATYEITEEDIERYQHRRETITDQQLLGRCRGFVGDNRLMCTLLLSALAPGVPALRDLTIRRLGALNHGSVLSPIPGAEVGLIQAKVDEWATRFVEIKATGTKANPGVRLELAGVDVDSVIANANVNNNRSNRRALAKRLLAKELGLEVHERLGSDELTLVWRGSNRTAEVVIGDVNDQENMADHEFSPSQDGLWRLVIDLPYHESEHGSVEAVNRLRGLREQFGTGPRTVGWIPSYLSAARYKDFQKLVVIDYALADQRRFDTHYAQHLNADNRARARVLLEEQRESLTKAVKAAFKQAYGCADKKATDVDVSFDDHFESLRDVPELKVSIGQTLADGARHIVKKLLAHQFPAHPDLDPEGTNIAVTPANARTVFTHIRTAAESAERQVEVPSKDRVWMRRIAAPLGLGQQKEVYFRLSSRWVDHFNLQARTDGGPGDLSVVKLAEWIDRPEPMGLEPFLANLVIASYAEMDDRVWVRAGSLLDPAPELSAIKPQDALRSQPLPEESVWEEAGRRFWDIFGEQPPKLRRGRLVSHFARQITTKARDYKPHVDTLVEELEKHAGLLGLDGAEESATSRLTLARRSRDLLAQLYGISQGSVGGTAAAKQVITAFASFDLGEASPGRYGASIKQAKAVADALVVAAWDMLKLAPNYGPHGEAVLEELRGAARADQHTMRLEDALRNARKSIVAVIERSQASARPQPPVATPAPTPPAAQLTTPDEVSLSSDTARPPVSTNHPLPGQRAVRRSGGGRAKASQAIAQLRAELDELTATEPDATIEITWRVVE</sequence>
<evidence type="ECO:0000256" key="1">
    <source>
        <dbReference type="SAM" id="MobiDB-lite"/>
    </source>
</evidence>
<feature type="domain" description="ATPase PglY C-terminal" evidence="3">
    <location>
        <begin position="1040"/>
        <end position="1222"/>
    </location>
</feature>
<feature type="domain" description="ATPase PglY 5th" evidence="2">
    <location>
        <begin position="896"/>
        <end position="995"/>
    </location>
</feature>
<name>A0ABN3G252_9ACTN</name>
<feature type="region of interest" description="Disordered" evidence="1">
    <location>
        <begin position="1220"/>
        <end position="1283"/>
    </location>
</feature>